<dbReference type="AlphaFoldDB" id="A0A1G9F113"/>
<dbReference type="Gene3D" id="3.10.20.30">
    <property type="match status" value="1"/>
</dbReference>
<dbReference type="InterPro" id="IPR012675">
    <property type="entry name" value="Beta-grasp_dom_sf"/>
</dbReference>
<dbReference type="PANTHER" id="PTHR34472:SF1">
    <property type="entry name" value="SULFUR CARRIER PROTEIN THIS"/>
    <property type="match status" value="1"/>
</dbReference>
<evidence type="ECO:0000313" key="2">
    <source>
        <dbReference type="Proteomes" id="UP000198718"/>
    </source>
</evidence>
<dbReference type="InterPro" id="IPR016155">
    <property type="entry name" value="Mopterin_synth/thiamin_S_b"/>
</dbReference>
<dbReference type="Pfam" id="PF02597">
    <property type="entry name" value="ThiS"/>
    <property type="match status" value="1"/>
</dbReference>
<dbReference type="Proteomes" id="UP000198718">
    <property type="component" value="Unassembled WGS sequence"/>
</dbReference>
<dbReference type="InterPro" id="IPR010035">
    <property type="entry name" value="Thi_S"/>
</dbReference>
<reference evidence="1 2" key="1">
    <citation type="submission" date="2016-10" db="EMBL/GenBank/DDBJ databases">
        <authorList>
            <person name="de Groot N.N."/>
        </authorList>
    </citation>
    <scope>NUCLEOTIDE SEQUENCE [LARGE SCALE GENOMIC DNA]</scope>
    <source>
        <strain evidence="1 2">DSM 18346</strain>
    </source>
</reference>
<proteinExistence type="predicted"/>
<protein>
    <submittedName>
        <fullName evidence="1">Sulfur carrier protein</fullName>
    </submittedName>
</protein>
<evidence type="ECO:0000313" key="1">
    <source>
        <dbReference type="EMBL" id="SDK82074.1"/>
    </source>
</evidence>
<sequence length="65" mass="7568">MIKVNGRAFEWEENLTVEELLKKKNYTYPKIFVKINDQLIPQNEYAKKVIMDGDDVKVIHLMAGG</sequence>
<dbReference type="STRING" id="393762.SAMN05660472_02053"/>
<dbReference type="OrthoDB" id="9798559at2"/>
<gene>
    <name evidence="1" type="ORF">SAMN05660472_02053</name>
</gene>
<keyword evidence="2" id="KW-1185">Reference proteome</keyword>
<organism evidence="1 2">
    <name type="scientific">Natronincola ferrireducens</name>
    <dbReference type="NCBI Taxonomy" id="393762"/>
    <lineage>
        <taxon>Bacteria</taxon>
        <taxon>Bacillati</taxon>
        <taxon>Bacillota</taxon>
        <taxon>Clostridia</taxon>
        <taxon>Peptostreptococcales</taxon>
        <taxon>Natronincolaceae</taxon>
        <taxon>Natronincola</taxon>
    </lineage>
</organism>
<dbReference type="NCBIfam" id="TIGR01683">
    <property type="entry name" value="thiS"/>
    <property type="match status" value="1"/>
</dbReference>
<name>A0A1G9F113_9FIRM</name>
<dbReference type="EMBL" id="FNFP01000004">
    <property type="protein sequence ID" value="SDK82074.1"/>
    <property type="molecule type" value="Genomic_DNA"/>
</dbReference>
<dbReference type="CDD" id="cd00565">
    <property type="entry name" value="Ubl_ThiS"/>
    <property type="match status" value="1"/>
</dbReference>
<dbReference type="PANTHER" id="PTHR34472">
    <property type="entry name" value="SULFUR CARRIER PROTEIN THIS"/>
    <property type="match status" value="1"/>
</dbReference>
<accession>A0A1G9F113</accession>
<dbReference type="SUPFAM" id="SSF54285">
    <property type="entry name" value="MoaD/ThiS"/>
    <property type="match status" value="1"/>
</dbReference>
<dbReference type="RefSeq" id="WP_090553606.1">
    <property type="nucleotide sequence ID" value="NZ_FNFP01000004.1"/>
</dbReference>
<dbReference type="InterPro" id="IPR003749">
    <property type="entry name" value="ThiS/MoaD-like"/>
</dbReference>